<evidence type="ECO:0000313" key="5">
    <source>
        <dbReference type="EMBL" id="ODV73320.1"/>
    </source>
</evidence>
<evidence type="ECO:0000256" key="2">
    <source>
        <dbReference type="ARBA" id="ARBA00023186"/>
    </source>
</evidence>
<protein>
    <recommendedName>
        <fullName evidence="1 4">Proteasome assembly chaperone 2</fullName>
    </recommendedName>
</protein>
<evidence type="ECO:0000256" key="1">
    <source>
        <dbReference type="ARBA" id="ARBA00019186"/>
    </source>
</evidence>
<dbReference type="OrthoDB" id="10260712at2759"/>
<evidence type="ECO:0000313" key="6">
    <source>
        <dbReference type="Proteomes" id="UP000094389"/>
    </source>
</evidence>
<dbReference type="PIRSF" id="PIRSF010044">
    <property type="entry name" value="UCP010044"/>
    <property type="match status" value="1"/>
</dbReference>
<dbReference type="RefSeq" id="XP_020070359.1">
    <property type="nucleotide sequence ID" value="XM_020212739.1"/>
</dbReference>
<dbReference type="PANTHER" id="PTHR12970:SF1">
    <property type="entry name" value="PROTEASOME ASSEMBLY CHAPERONE 2"/>
    <property type="match status" value="1"/>
</dbReference>
<dbReference type="Gene3D" id="3.40.50.10900">
    <property type="entry name" value="PAC-like subunit"/>
    <property type="match status" value="1"/>
</dbReference>
<dbReference type="EMBL" id="KV453931">
    <property type="protein sequence ID" value="ODV73320.1"/>
    <property type="molecule type" value="Genomic_DNA"/>
</dbReference>
<keyword evidence="6" id="KW-1185">Reference proteome</keyword>
<comment type="function">
    <text evidence="4">Involved in 20S proteasome assembly.</text>
</comment>
<dbReference type="GeneID" id="30987135"/>
<dbReference type="SUPFAM" id="SSF159659">
    <property type="entry name" value="Cgl1923-like"/>
    <property type="match status" value="1"/>
</dbReference>
<reference evidence="5 6" key="1">
    <citation type="journal article" date="2016" name="Proc. Natl. Acad. Sci. U.S.A.">
        <title>Comparative genomics of biotechnologically important yeasts.</title>
        <authorList>
            <person name="Riley R."/>
            <person name="Haridas S."/>
            <person name="Wolfe K.H."/>
            <person name="Lopes M.R."/>
            <person name="Hittinger C.T."/>
            <person name="Goeker M."/>
            <person name="Salamov A.A."/>
            <person name="Wisecaver J.H."/>
            <person name="Long T.M."/>
            <person name="Calvey C.H."/>
            <person name="Aerts A.L."/>
            <person name="Barry K.W."/>
            <person name="Choi C."/>
            <person name="Clum A."/>
            <person name="Coughlan A.Y."/>
            <person name="Deshpande S."/>
            <person name="Douglass A.P."/>
            <person name="Hanson S.J."/>
            <person name="Klenk H.-P."/>
            <person name="LaButti K.M."/>
            <person name="Lapidus A."/>
            <person name="Lindquist E.A."/>
            <person name="Lipzen A.M."/>
            <person name="Meier-Kolthoff J.P."/>
            <person name="Ohm R.A."/>
            <person name="Otillar R.P."/>
            <person name="Pangilinan J.L."/>
            <person name="Peng Y."/>
            <person name="Rokas A."/>
            <person name="Rosa C.A."/>
            <person name="Scheuner C."/>
            <person name="Sibirny A.A."/>
            <person name="Slot J.C."/>
            <person name="Stielow J.B."/>
            <person name="Sun H."/>
            <person name="Kurtzman C.P."/>
            <person name="Blackwell M."/>
            <person name="Grigoriev I.V."/>
            <person name="Jeffries T.W."/>
        </authorList>
    </citation>
    <scope>NUCLEOTIDE SEQUENCE [LARGE SCALE GENOMIC DNA]</scope>
    <source>
        <strain evidence="6">ATCC 18201 / CBS 1600 / BCRC 20928 / JCM 3617 / NBRC 0987 / NRRL Y-1542</strain>
    </source>
</reference>
<dbReference type="GO" id="GO:0005829">
    <property type="term" value="C:cytosol"/>
    <property type="evidence" value="ECO:0007669"/>
    <property type="project" value="TreeGrafter"/>
</dbReference>
<dbReference type="InterPro" id="IPR016562">
    <property type="entry name" value="Proteasome_assmbl_chp_2_euk"/>
</dbReference>
<dbReference type="Pfam" id="PF09754">
    <property type="entry name" value="PAC2"/>
    <property type="match status" value="1"/>
</dbReference>
<gene>
    <name evidence="5" type="ORF">CYBJADRAFT_128083</name>
</gene>
<accession>A0A1E4S1E0</accession>
<proteinExistence type="inferred from homology"/>
<name>A0A1E4S1E0_CYBJN</name>
<dbReference type="GO" id="GO:0005634">
    <property type="term" value="C:nucleus"/>
    <property type="evidence" value="ECO:0007669"/>
    <property type="project" value="TreeGrafter"/>
</dbReference>
<comment type="subunit">
    <text evidence="4">Component of the 20S proteasome chaperone.</text>
</comment>
<dbReference type="Proteomes" id="UP000094389">
    <property type="component" value="Unassembled WGS sequence"/>
</dbReference>
<comment type="similarity">
    <text evidence="3 4">Belongs to the PSMG2 family.</text>
</comment>
<dbReference type="AlphaFoldDB" id="A0A1E4S1E0"/>
<organism evidence="5 6">
    <name type="scientific">Cyberlindnera jadinii (strain ATCC 18201 / CBS 1600 / BCRC 20928 / JCM 3617 / NBRC 0987 / NRRL Y-1542)</name>
    <name type="common">Torula yeast</name>
    <name type="synonym">Candida utilis</name>
    <dbReference type="NCBI Taxonomy" id="983966"/>
    <lineage>
        <taxon>Eukaryota</taxon>
        <taxon>Fungi</taxon>
        <taxon>Dikarya</taxon>
        <taxon>Ascomycota</taxon>
        <taxon>Saccharomycotina</taxon>
        <taxon>Saccharomycetes</taxon>
        <taxon>Phaffomycetales</taxon>
        <taxon>Phaffomycetaceae</taxon>
        <taxon>Cyberlindnera</taxon>
    </lineage>
</organism>
<dbReference type="PANTHER" id="PTHR12970">
    <property type="entry name" value="PROTEASOME ASSEMBLY CHAPERONE 2"/>
    <property type="match status" value="1"/>
</dbReference>
<dbReference type="InterPro" id="IPR019151">
    <property type="entry name" value="Proteasome_assmbl_chaperone_2"/>
</dbReference>
<evidence type="ECO:0000256" key="4">
    <source>
        <dbReference type="PIRNR" id="PIRNR010044"/>
    </source>
</evidence>
<dbReference type="GO" id="GO:0043248">
    <property type="term" value="P:proteasome assembly"/>
    <property type="evidence" value="ECO:0007669"/>
    <property type="project" value="TreeGrafter"/>
</dbReference>
<dbReference type="STRING" id="983966.A0A1E4S1E0"/>
<dbReference type="OMA" id="PISWKGV"/>
<evidence type="ECO:0000256" key="3">
    <source>
        <dbReference type="ARBA" id="ARBA00025745"/>
    </source>
</evidence>
<keyword evidence="2 4" id="KW-0143">Chaperone</keyword>
<sequence>MPIETPKLRGKTLIIPSVSIGNVPQLSVDLLVHNLPFEWACSMDHTLLYPFASPVDSLDDEEPIDRGISTGIELYVDETHGLALVQQRSPILPGYGYKFVQYLSQFIRESQFQSVVVLDSQDYTLKSTLDASCPIEIVSNDLSEQFKQFSIEQEDNEEMVLSPYVRALTNAIKGVTTVYAVVMFVYEGDNRVDSQVLADKVLKLLTISSPAGQGWNHPKSWRSLYGDRPLPRGLEQGIYG</sequence>
<dbReference type="InterPro" id="IPR038389">
    <property type="entry name" value="PSMG2_sf"/>
</dbReference>